<evidence type="ECO:0000313" key="12">
    <source>
        <dbReference type="Proteomes" id="UP000320475"/>
    </source>
</evidence>
<comment type="similarity">
    <text evidence="2 8">Belongs to the PCNA family.</text>
</comment>
<dbReference type="EMBL" id="QEAM01000038">
    <property type="protein sequence ID" value="TPX49186.1"/>
    <property type="molecule type" value="Genomic_DNA"/>
</dbReference>
<dbReference type="GO" id="GO:0006298">
    <property type="term" value="P:mismatch repair"/>
    <property type="evidence" value="ECO:0007669"/>
    <property type="project" value="TreeGrafter"/>
</dbReference>
<dbReference type="FunFam" id="3.10.150.10:FF:000006">
    <property type="entry name" value="Proliferating cell nuclear antigen"/>
    <property type="match status" value="1"/>
</dbReference>
<dbReference type="GO" id="GO:0043626">
    <property type="term" value="C:PCNA complex"/>
    <property type="evidence" value="ECO:0007669"/>
    <property type="project" value="TreeGrafter"/>
</dbReference>
<dbReference type="InterPro" id="IPR022649">
    <property type="entry name" value="Pr_cel_nuc_antig_C"/>
</dbReference>
<evidence type="ECO:0000259" key="10">
    <source>
        <dbReference type="Pfam" id="PF02747"/>
    </source>
</evidence>
<sequence>MLEARLNQSAVFKKVLDAIKDLVSDANFDCNDNGINLQAMDNSHVALVILSLKAGMFDPFRCDRNLSIGINLASLGKIMKCAANDDVLTIKADDQQDTLSLTFENNSQDRVSEYDLKLMDIDSEHLGIPETNYEATIKMSSAEFQRICRDLMQLSESVIIEATKESVKFAASGDIGSGSVTLKAGGASADEKEEAVPTEIELQSNVTLTFSLKYLLNFTKATSLSKAVTLSMSNDVPLLVEYKVSDEGHIRYYLAPKIGDDA</sequence>
<dbReference type="PANTHER" id="PTHR11352">
    <property type="entry name" value="PROLIFERATING CELL NUCLEAR ANTIGEN"/>
    <property type="match status" value="1"/>
</dbReference>
<dbReference type="FunFam" id="3.10.150.10:FF:000008">
    <property type="entry name" value="Proliferating cell nuclear antigen"/>
    <property type="match status" value="1"/>
</dbReference>
<evidence type="ECO:0000256" key="3">
    <source>
        <dbReference type="ARBA" id="ARBA00022705"/>
    </source>
</evidence>
<dbReference type="PRINTS" id="PR00339">
    <property type="entry name" value="PCNACYCLIN"/>
</dbReference>
<gene>
    <name evidence="11" type="ORF">SeLEV6574_g01622</name>
</gene>
<evidence type="ECO:0000256" key="2">
    <source>
        <dbReference type="ARBA" id="ARBA00010462"/>
    </source>
</evidence>
<dbReference type="GO" id="GO:0003677">
    <property type="term" value="F:DNA binding"/>
    <property type="evidence" value="ECO:0007669"/>
    <property type="project" value="UniProtKB-KW"/>
</dbReference>
<feature type="domain" description="Proliferating cell nuclear antigen PCNA C-terminal" evidence="10">
    <location>
        <begin position="127"/>
        <end position="257"/>
    </location>
</feature>
<name>A0A507DCF4_9FUNG</name>
<keyword evidence="4 8" id="KW-0238">DNA-binding</keyword>
<dbReference type="GO" id="GO:0006275">
    <property type="term" value="P:regulation of DNA replication"/>
    <property type="evidence" value="ECO:0007669"/>
    <property type="project" value="InterPro"/>
</dbReference>
<dbReference type="GO" id="GO:0019985">
    <property type="term" value="P:translesion synthesis"/>
    <property type="evidence" value="ECO:0007669"/>
    <property type="project" value="TreeGrafter"/>
</dbReference>
<evidence type="ECO:0000256" key="8">
    <source>
        <dbReference type="RuleBase" id="RU003671"/>
    </source>
</evidence>
<comment type="subcellular location">
    <subcellularLocation>
        <location evidence="1 7">Nucleus</location>
    </subcellularLocation>
</comment>
<dbReference type="InterPro" id="IPR022659">
    <property type="entry name" value="Pr_cel_nuc_antig_CS"/>
</dbReference>
<keyword evidence="5 7" id="KW-0539">Nucleus</keyword>
<dbReference type="Pfam" id="PF00705">
    <property type="entry name" value="PCNA_N"/>
    <property type="match status" value="1"/>
</dbReference>
<evidence type="ECO:0000259" key="9">
    <source>
        <dbReference type="Pfam" id="PF00705"/>
    </source>
</evidence>
<evidence type="ECO:0000256" key="5">
    <source>
        <dbReference type="ARBA" id="ARBA00023242"/>
    </source>
</evidence>
<comment type="function">
    <text evidence="7">This protein is an auxiliary protein of DNA polymerase delta and is involved in the control of eukaryotic DNA replication by increasing the polymerase's processivity during elongation of the leading strand.</text>
</comment>
<dbReference type="Gene3D" id="3.10.150.10">
    <property type="entry name" value="DNA Polymerase III, subunit A, domain 2"/>
    <property type="match status" value="2"/>
</dbReference>
<dbReference type="Pfam" id="PF02747">
    <property type="entry name" value="PCNA_C"/>
    <property type="match status" value="1"/>
</dbReference>
<dbReference type="OrthoDB" id="534348at2759"/>
<dbReference type="InterPro" id="IPR022648">
    <property type="entry name" value="Pr_cel_nuc_antig_N"/>
</dbReference>
<protein>
    <recommendedName>
        <fullName evidence="7">DNA sliding clamp PCNA</fullName>
    </recommendedName>
</protein>
<comment type="function">
    <text evidence="6">This protein is an auxiliary protein of DNA polymerase delta and is involved in the control of eukaryotic DNA replication by increasing the polymerase's processibility during elongation of the leading strand. Involved in DNA repair.</text>
</comment>
<dbReference type="GO" id="GO:0030337">
    <property type="term" value="F:DNA polymerase processivity factor activity"/>
    <property type="evidence" value="ECO:0007669"/>
    <property type="project" value="InterPro"/>
</dbReference>
<dbReference type="GO" id="GO:0006272">
    <property type="term" value="P:leading strand elongation"/>
    <property type="evidence" value="ECO:0007669"/>
    <property type="project" value="TreeGrafter"/>
</dbReference>
<evidence type="ECO:0000256" key="1">
    <source>
        <dbReference type="ARBA" id="ARBA00004123"/>
    </source>
</evidence>
<evidence type="ECO:0000256" key="6">
    <source>
        <dbReference type="ARBA" id="ARBA00054163"/>
    </source>
</evidence>
<dbReference type="InterPro" id="IPR000730">
    <property type="entry name" value="Pr_cel_nuc_antig"/>
</dbReference>
<organism evidence="11 12">
    <name type="scientific">Synchytrium endobioticum</name>
    <dbReference type="NCBI Taxonomy" id="286115"/>
    <lineage>
        <taxon>Eukaryota</taxon>
        <taxon>Fungi</taxon>
        <taxon>Fungi incertae sedis</taxon>
        <taxon>Chytridiomycota</taxon>
        <taxon>Chytridiomycota incertae sedis</taxon>
        <taxon>Chytridiomycetes</taxon>
        <taxon>Synchytriales</taxon>
        <taxon>Synchytriaceae</taxon>
        <taxon>Synchytrium</taxon>
    </lineage>
</organism>
<dbReference type="HAMAP" id="MF_00317">
    <property type="entry name" value="DNApol_clamp_arch"/>
    <property type="match status" value="1"/>
</dbReference>
<dbReference type="InterPro" id="IPR046938">
    <property type="entry name" value="DNA_clamp_sf"/>
</dbReference>
<proteinExistence type="inferred from homology"/>
<dbReference type="PANTHER" id="PTHR11352:SF0">
    <property type="entry name" value="PROLIFERATING CELL NUCLEAR ANTIGEN"/>
    <property type="match status" value="1"/>
</dbReference>
<evidence type="ECO:0000256" key="4">
    <source>
        <dbReference type="ARBA" id="ARBA00023125"/>
    </source>
</evidence>
<dbReference type="FunFam" id="3.70.10.10:FF:000001">
    <property type="entry name" value="Proliferating cell nuclear antigen"/>
    <property type="match status" value="1"/>
</dbReference>
<dbReference type="PROSITE" id="PS00293">
    <property type="entry name" value="PCNA_2"/>
    <property type="match status" value="1"/>
</dbReference>
<dbReference type="CDD" id="cd00577">
    <property type="entry name" value="PCNA"/>
    <property type="match status" value="1"/>
</dbReference>
<dbReference type="Proteomes" id="UP000320475">
    <property type="component" value="Unassembled WGS sequence"/>
</dbReference>
<keyword evidence="3 8" id="KW-0235">DNA replication</keyword>
<feature type="domain" description="Proliferating cell nuclear antigen PCNA N-terminal" evidence="9">
    <location>
        <begin position="1"/>
        <end position="123"/>
    </location>
</feature>
<reference evidence="11 12" key="1">
    <citation type="journal article" date="2019" name="Sci. Rep.">
        <title>Comparative genomics of chytrid fungi reveal insights into the obligate biotrophic and pathogenic lifestyle of Synchytrium endobioticum.</title>
        <authorList>
            <person name="van de Vossenberg B.T.L.H."/>
            <person name="Warris S."/>
            <person name="Nguyen H.D.T."/>
            <person name="van Gent-Pelzer M.P.E."/>
            <person name="Joly D.L."/>
            <person name="van de Geest H.C."/>
            <person name="Bonants P.J.M."/>
            <person name="Smith D.S."/>
            <person name="Levesque C.A."/>
            <person name="van der Lee T.A.J."/>
        </authorList>
    </citation>
    <scope>NUCLEOTIDE SEQUENCE [LARGE SCALE GENOMIC DNA]</scope>
    <source>
        <strain evidence="11 12">LEV6574</strain>
    </source>
</reference>
<evidence type="ECO:0000256" key="7">
    <source>
        <dbReference type="RuleBase" id="RU000641"/>
    </source>
</evidence>
<dbReference type="VEuPathDB" id="FungiDB:SeMB42_g04344"/>
<dbReference type="SUPFAM" id="SSF55979">
    <property type="entry name" value="DNA clamp"/>
    <property type="match status" value="2"/>
</dbReference>
<dbReference type="NCBIfam" id="TIGR00590">
    <property type="entry name" value="pcna"/>
    <property type="match status" value="1"/>
</dbReference>
<evidence type="ECO:0000313" key="11">
    <source>
        <dbReference type="EMBL" id="TPX49186.1"/>
    </source>
</evidence>
<comment type="caution">
    <text evidence="11">The sequence shown here is derived from an EMBL/GenBank/DDBJ whole genome shotgun (WGS) entry which is preliminary data.</text>
</comment>
<dbReference type="PROSITE" id="PS01251">
    <property type="entry name" value="PCNA_1"/>
    <property type="match status" value="1"/>
</dbReference>
<accession>A0A507DCF4</accession>
<dbReference type="AlphaFoldDB" id="A0A507DCF4"/>